<feature type="domain" description="B30.2/SPRY" evidence="4">
    <location>
        <begin position="3363"/>
        <end position="3554"/>
    </location>
</feature>
<dbReference type="PROSITE" id="PS50188">
    <property type="entry name" value="B302_SPRY"/>
    <property type="match status" value="3"/>
</dbReference>
<keyword evidence="1 2" id="KW-0833">Ubl conjugation pathway</keyword>
<feature type="compositionally biased region" description="Polar residues" evidence="3">
    <location>
        <begin position="2017"/>
        <end position="2028"/>
    </location>
</feature>
<gene>
    <name evidence="6" type="ORF">TVY486_1103500</name>
</gene>
<dbReference type="InterPro" id="IPR043136">
    <property type="entry name" value="B30.2/SPRY_sf"/>
</dbReference>
<proteinExistence type="predicted"/>
<dbReference type="SUPFAM" id="SSF56204">
    <property type="entry name" value="Hect, E3 ligase catalytic domain"/>
    <property type="match status" value="1"/>
</dbReference>
<feature type="compositionally biased region" description="Basic and acidic residues" evidence="3">
    <location>
        <begin position="1344"/>
        <end position="1355"/>
    </location>
</feature>
<dbReference type="InterPro" id="IPR000569">
    <property type="entry name" value="HECT_dom"/>
</dbReference>
<reference evidence="6" key="1">
    <citation type="journal article" date="2012" name="Proc. Natl. Acad. Sci. U.S.A.">
        <title>Antigenic diversity is generated by distinct evolutionary mechanisms in African trypanosome species.</title>
        <authorList>
            <person name="Jackson A.P."/>
            <person name="Berry A."/>
            <person name="Aslett M."/>
            <person name="Allison H.C."/>
            <person name="Burton P."/>
            <person name="Vavrova-Anderson J."/>
            <person name="Brown R."/>
            <person name="Browne H."/>
            <person name="Corton N."/>
            <person name="Hauser H."/>
            <person name="Gamble J."/>
            <person name="Gilderthorp R."/>
            <person name="Marcello L."/>
            <person name="McQuillan J."/>
            <person name="Otto T.D."/>
            <person name="Quail M.A."/>
            <person name="Sanders M.J."/>
            <person name="van Tonder A."/>
            <person name="Ginger M.L."/>
            <person name="Field M.C."/>
            <person name="Barry J.D."/>
            <person name="Hertz-Fowler C."/>
            <person name="Berriman M."/>
        </authorList>
    </citation>
    <scope>NUCLEOTIDE SEQUENCE</scope>
    <source>
        <strain evidence="6">Y486</strain>
    </source>
</reference>
<dbReference type="Gene3D" id="3.30.2160.10">
    <property type="entry name" value="Hect, E3 ligase catalytic domain"/>
    <property type="match status" value="1"/>
</dbReference>
<feature type="region of interest" description="Disordered" evidence="3">
    <location>
        <begin position="3329"/>
        <end position="3359"/>
    </location>
</feature>
<dbReference type="InterPro" id="IPR042469">
    <property type="entry name" value="HECTD3"/>
</dbReference>
<dbReference type="Gene3D" id="3.30.2410.10">
    <property type="entry name" value="Hect, E3 ligase catalytic domain"/>
    <property type="match status" value="1"/>
</dbReference>
<feature type="domain" description="B30.2/SPRY" evidence="4">
    <location>
        <begin position="1"/>
        <end position="143"/>
    </location>
</feature>
<name>G0UAN1_TRYVY</name>
<feature type="active site" description="Glycyl thioester intermediate" evidence="2">
    <location>
        <position position="4360"/>
    </location>
</feature>
<dbReference type="InterPro" id="IPR013320">
    <property type="entry name" value="ConA-like_dom_sf"/>
</dbReference>
<dbReference type="Gene3D" id="3.90.1750.10">
    <property type="entry name" value="Hect, E3 ligase catalytic domains"/>
    <property type="match status" value="1"/>
</dbReference>
<evidence type="ECO:0000256" key="3">
    <source>
        <dbReference type="SAM" id="MobiDB-lite"/>
    </source>
</evidence>
<dbReference type="SMART" id="SM00449">
    <property type="entry name" value="SPRY"/>
    <property type="match status" value="3"/>
</dbReference>
<dbReference type="SMART" id="SM00119">
    <property type="entry name" value="HECTc"/>
    <property type="match status" value="1"/>
</dbReference>
<dbReference type="Pfam" id="PF00622">
    <property type="entry name" value="SPRY"/>
    <property type="match status" value="3"/>
</dbReference>
<evidence type="ECO:0000256" key="1">
    <source>
        <dbReference type="ARBA" id="ARBA00022786"/>
    </source>
</evidence>
<dbReference type="InterPro" id="IPR035983">
    <property type="entry name" value="Hect_E3_ubiquitin_ligase"/>
</dbReference>
<dbReference type="PANTHER" id="PTHR46654">
    <property type="entry name" value="E3 UBIQUITIN-PROTEIN LIGASE HECTD3"/>
    <property type="match status" value="1"/>
</dbReference>
<dbReference type="SUPFAM" id="SSF49899">
    <property type="entry name" value="Concanavalin A-like lectins/glucanases"/>
    <property type="match status" value="4"/>
</dbReference>
<evidence type="ECO:0000259" key="4">
    <source>
        <dbReference type="PROSITE" id="PS50188"/>
    </source>
</evidence>
<feature type="compositionally biased region" description="Polar residues" evidence="3">
    <location>
        <begin position="191"/>
        <end position="200"/>
    </location>
</feature>
<keyword evidence="6" id="KW-0808">Transferase</keyword>
<evidence type="ECO:0000256" key="2">
    <source>
        <dbReference type="PROSITE-ProRule" id="PRU00104"/>
    </source>
</evidence>
<dbReference type="GO" id="GO:0004842">
    <property type="term" value="F:ubiquitin-protein transferase activity"/>
    <property type="evidence" value="ECO:0007669"/>
    <property type="project" value="InterPro"/>
</dbReference>
<dbReference type="EMBL" id="HE573027">
    <property type="protein sequence ID" value="CCC52866.1"/>
    <property type="molecule type" value="Genomic_DNA"/>
</dbReference>
<dbReference type="PANTHER" id="PTHR46654:SF2">
    <property type="entry name" value="UBIQUITIN-PROTEIN LIGASE"/>
    <property type="match status" value="1"/>
</dbReference>
<protein>
    <submittedName>
        <fullName evidence="6">Putative ubiquitin-transferase</fullName>
    </submittedName>
</protein>
<feature type="region of interest" description="Disordered" evidence="3">
    <location>
        <begin position="1054"/>
        <end position="1075"/>
    </location>
</feature>
<dbReference type="VEuPathDB" id="TriTrypDB:TvY486_1103500"/>
<dbReference type="CDD" id="cd11709">
    <property type="entry name" value="SPRY"/>
    <property type="match status" value="3"/>
</dbReference>
<dbReference type="InterPro" id="IPR001870">
    <property type="entry name" value="B30.2/SPRY"/>
</dbReference>
<dbReference type="InterPro" id="IPR003877">
    <property type="entry name" value="SPRY_dom"/>
</dbReference>
<sequence>MKPGNGWITLHVTEGIRRGVHEWGIKVEHQGETTDGSGLMLGIVPKNFSKYDSFISQGGGWCLSRAGKFYGHWRRQETSASIAFGTGDRVIFILDYEAARMTVRVGDKSVVGEINNIAPEVYPAVSLHYRHQFVRFEYRKVYDRHSKKLNWIQRLAFPRAVVYLPLTVQQLEEVPLDSYVFSPMFGDGKSQTNKCKQQQDPCAPVAEDPGNTSQYRYETQIAANARLTVVIRSIQAVRRYCSGNASVSETFLDPSITAELLRRQRHMQAGCGTQRYGGIDAAINCGASLLIHMFLHANMSSTANTLLPVVQSLQDYLRGIDVFGLSEVFPEHSQIGASVSPDIIKLATDNIATLIDRATERGCRATEDRGYPNAGGDGRRIGVFADSGDDLVPALTELLMIIALQSGNVSEILRTVRYLLRSPTCEVSTATLTWVQANKASLTPRCVLPRLNEAYDAIDEDMEQLTPFRPSFDTTILSSAYNGGCVYVHTVDFLSKWSAVGGAYTQTCSTSEPYDLCVMCSSSSIAFSCADSVLLLTNRMAAVGVAVVVYSAELDVRQKVMFSDVPHWPAGAYFQAIASGPGDEVVLVCDIGSPTAVGEPTATSGSDLDTTAFAAVPPPVTPSAVSRERCVQLEARVLSGSKFPELKWSTHLHITPSDNPFDHCVTMRKGSVVDFGSPDACLATVGGHVTVEIWIKILEKSDASVIYQHGDRSTSGEVFIETTRFEGAWRIHGGYRHDSRGVCVVAAPLIPSSESRFLHVALVFDGSWRLFLDGEEVSRTKQGLQVSLENPRQRWTAGNDCTCQLAALRVWKRGRAFREILRDLHRVLSGEEPGLLCQFLFNEHNGNVVHNHVQSGPAAGRHAIIRGPFSRVVCDDHPFLHSLRDRNRIVGREGSRSTGSVVGLPRLEHSHLFFNGFHIGFVERGRVFLGFSEQKHMCQAVFFNAKTGLGVDGRFVLRHRNKMGFVGCDREGRYWELFRTAVQLGAPGWNPQLGQQYSQEQEVFSVGQLPLSIPLASERESFMDSYETSCFPNNAGIGGFAPVTEGTNTIIKRGSDTKQRQGAHNAGRPSMYDDVPPSTFGSTAQWLLNLLSSFAQTGHTTPSNSLFSPLLDDVSIRCVQEIQRLLREHCRVVKTTSSRRSVTLKDSNSQEIVSTVMRILLRLVRRVWDFKLHPDTIGLSEVSDVGGLKDVLRELNVIQRRRSADWREGREALTEVRTGPPLLAGGLKDFSHGATPNAGQGATSLLGVLADIINEAGVNLPGELGITARAIIREGVSLFFPSAIVRASLLREIVSRDQDGATRSPALNVLLYAIVKNFSEITSATALFQLSSGTTAPCTSDDTVSDRMEKGGGTGADERLSAVKITLSTMIAESARQVSAQMPSESRESQLSLITAMSEAIGTLQLFLFSHCGGSVLPELSKKLVNYKVESLHAIQEPAFLHPTVKHYYTELFETTEFVFRALAQRLQSAVMRREGDLSAVSATVNMVHDVLCNSFAGSPLHTAITALPLMSTQEESGWLLVRLNSLRREYHALVQLLKEHPSPRGRLADRWPLHILDTALLLASSWVASFMSLGQLSTEAPPGRGAENSTPLASISVFAVDSTSSAAVSQTMRSKSSALVQDVCDHPLLGAGIEPAGVSKGRAEALFRLLQEQSTSRKLFERLDDPLSVKTPPEVLSTMSLAAVVIVHLSGTDLGRLTSAEQLELVAGVLGRLKGTRNELLNKRSEKGENFPTLLCDIRERCELLLQVKRITESETIQMPSLFLARTFADRVAQQLNDKKLEKGQRSRSMAAHRWKRAMTIIRMKRVYHLALVQGWSYLHISTASALVERIIVSNEATASALRDAMAAREKRAVRRLNGLQHMQSLFEGDARIANKVISLLFSGKVGSHQQFEHGMLGCCDLTRLAVRQVMYNIISHLCEVARSAPQYSCGSKGNSEDHKSPSLSVLDASFPTATLSEVLRRRWLPSDFCFLGQARVPEVVFTAYCSVFEQHNRDSLRHERAEERSHRAAVKCFHTSGSNTTPSGTDAGNKPGASADSNCSGLNGAVESSDESSERVLQYTPRELALFESLNALKSMGLQCAALLGDTTVAPNERRGCVYFLDLLFDVMEQELCSCANYLAQLYLPAQERVLEQVALICTLTSTFARALPDSFMCTDTLCPKGALLAFRLCVVAKVLTAVTPSAAVPSLIDTCIHTSTLLLSHCQPTYVNPHFGAESTMAVVREVIPSADVKCAALAFFFAFALRRLLVDINAGGSSGNKASGTGNGYNFYESTMNCVSALHALICRPPWDLWLCSLHDIFLENLTLSTDESETAQLSDAQMLIWVFVLGGPPSAGLAPGKRVLLSSDEALMATAEAAYIVECNAKTGIATVVPDSLDMLGEERDIPLDNLINASQEEVTTPKADVLFNFLLPALEHYFVAHRRSNPLPLTWSILGGLLHITLTQVKRDPSGSRVLLESGLISHVDNFAFHVAAKNPLPLRYLYELWPTLVQHVLPCQRYISFDAVVPSSTSDSRPSSPTDVACSQRSINELHRLMSYVSPQVSLPTLSGAAARRCPVMVDVDVEGSNADANSVSSNVCGNVNSENTGGTLPPLSRLPQAQSSLCLTSSTLCFCATKGASGGSLTLRSTDNKSCIPPWTDGITLEASVLLYDRLFPELGEYFVVPSSWQRPDIFFSLFAVYHNTGGDSNPVLRVVLTENSVDCIVDTDIISTVVVSAKLLRENWDRWIHMAVVVDSKAITLYKDGVGTTACLSKQLGAALEKIFRDCSVSKIVLGSTGTDCYNGSSQEYDRVRNASDVGVRGSVRSAQGSAEAALETVDGVIVAIDSVRVWGCARKVKPQRTTSDFVAREQTLPAHNAGDGSHITFRFSEATGSETMSEKKECYGVLSGNVRWAPFPIFSDMVNLDKTPRTDPTVPSDLSMFIPRREFETFFSTIDRPHFTHLVGEYLQTLCAHLSRRCVVAAICQATSPEYRVLCLQSNHVRGRGDITAISTPTVEPRHVIGSTDIVERLINLLRYSDTGSIDRSVLKAFSQFVEWYFNMITSESQLIKRFHETAFAIIGALHDEVEPFQVVLPPASCASTEAQLIPIATVNGPGCTISFDANSRGIEHMAFMRDRKQRALLAKCPDSQGGWPELEIPSDSVWFYAKPALASRCAAPTFTVSARSLRPYVACAIFGALRRVLTSASRFHCGLPCFLNTPFISLLTVRAGTAKGAGIPACRLFTAVLELWRKFPKLSPHDQSPLKIMLAHLNAPLMMILQRGQLGAASQPLLSSSLGRYNLRVQTAFELLIAAIRLETAWKAINHSRCTQQRWKRLYSLWEQSIGHGAPTTTGPDCTPPPGPSKTPSGPTTSVPDNNEFDNTSREFFSATERGFVRLVPLPFSSSTAQHQPKSTIFQRSNGIWCASCDRGYLSARSNVGFKRGRFYFEVRIPANGEAISVGVVTERAQQHPLLASRGLGHDGNSWGFESAQMCRFYHGFRHEFTVRTKWKALDVIGIVLDLEAETLACMHDDRQVGIFDNLKAPRGISGSTSFFPAVSFGPGGVDVNFGAAPFVCNLPAGFFPVDPSNYVVSPTSKLWVLMAAVDVGDALAEGSGCAQNGDGGLDSSSCVTRETLQLPGFFQEADDAALNYYAGRSGPLNVSLLPCDAKTKMSILHGSEVRVDEDPRFVRGSVCVRSGRWYYEVALRGDAMVSVGWATSTAATDWSRSKALGSDADSWVVEGNRAVARHNKHQRSVGGQLWKHGDIIGCMVDCDKGVIAYTVNGMPLREVHDTSGHGVIFQSVNCSCGLMPVVGVEPKNAAAVYFREDELSFHPPRCKALGTTGPILSALEHYYCGTQVQCRGKGVSEGSCCTGVSFTPSLARQFLLSFSALTELNFLRLSSYCYEDILSKTTNTMLYDKLQGRENAVRLLVTLQNLTSLTEYLVPYAQTTLSRDEHDTLLAGPVSRSLYQCRQYILPTVALRSLHCFFSHTNCTGENLKLTLNRRKALSLMKDVNAPLSDRVRGSLFGQIYQLLHDKNVSLFCTSKKLWSVSFVGEGADDIGGPYRESISQLCSELMGPSLPLFIPSANQITDIGDSREAFVVNPELQPPVRLGMYHFFGRLIGGCLRSAEPLPVYLPSILWKALLGAPVDAGDLARIDKSTLQSYRCIYQLARSNDDEAAPATDEDIAELCPGGFTAVDDAGRERELFPGGKAIAVNARNVHLFLELALHYRLHSMGAAQIKAIADGFHQVVPLTAVSLLKWYELERLVCGLSDYDSDELLNAARYEGLKPDDNVVQYLRQVLRQFSRHERALFMRFVSGRERFPSGVRLKLMLDVNTRQMSDGSVDNGGAEGSDDGNGISSCDAFDDKRLPHASTCFYWLSLPHYSSAEVLRERLLFAIQHCLDIDADFVVHDSGNPEEDEMEPTLAVNVEEDEDEFEDVSRLR</sequence>
<feature type="region of interest" description="Disordered" evidence="3">
    <location>
        <begin position="2014"/>
        <end position="2056"/>
    </location>
</feature>
<feature type="region of interest" description="Disordered" evidence="3">
    <location>
        <begin position="1334"/>
        <end position="1355"/>
    </location>
</feature>
<organism evidence="6">
    <name type="scientific">Trypanosoma vivax (strain Y486)</name>
    <dbReference type="NCBI Taxonomy" id="1055687"/>
    <lineage>
        <taxon>Eukaryota</taxon>
        <taxon>Discoba</taxon>
        <taxon>Euglenozoa</taxon>
        <taxon>Kinetoplastea</taxon>
        <taxon>Metakinetoplastina</taxon>
        <taxon>Trypanosomatida</taxon>
        <taxon>Trypanosomatidae</taxon>
        <taxon>Trypanosoma</taxon>
        <taxon>Duttonella</taxon>
    </lineage>
</organism>
<dbReference type="GO" id="GO:0005737">
    <property type="term" value="C:cytoplasm"/>
    <property type="evidence" value="ECO:0007669"/>
    <property type="project" value="TreeGrafter"/>
</dbReference>
<dbReference type="Gene3D" id="2.60.120.920">
    <property type="match status" value="3"/>
</dbReference>
<evidence type="ECO:0000313" key="6">
    <source>
        <dbReference type="EMBL" id="CCC52866.1"/>
    </source>
</evidence>
<feature type="region of interest" description="Disordered" evidence="3">
    <location>
        <begin position="191"/>
        <end position="210"/>
    </location>
</feature>
<dbReference type="Pfam" id="PF00632">
    <property type="entry name" value="HECT"/>
    <property type="match status" value="1"/>
</dbReference>
<accession>G0UAN1</accession>
<feature type="domain" description="HECT" evidence="5">
    <location>
        <begin position="4028"/>
        <end position="4396"/>
    </location>
</feature>
<feature type="compositionally biased region" description="Low complexity" evidence="3">
    <location>
        <begin position="3345"/>
        <end position="3355"/>
    </location>
</feature>
<feature type="domain" description="B30.2/SPRY" evidence="4">
    <location>
        <begin position="3608"/>
        <end position="3813"/>
    </location>
</feature>
<evidence type="ECO:0000259" key="5">
    <source>
        <dbReference type="PROSITE" id="PS50237"/>
    </source>
</evidence>
<dbReference type="Gene3D" id="2.60.120.200">
    <property type="match status" value="1"/>
</dbReference>
<dbReference type="PROSITE" id="PS50237">
    <property type="entry name" value="HECT"/>
    <property type="match status" value="1"/>
</dbReference>